<accession>A0ABQ6P961</accession>
<dbReference type="InterPro" id="IPR001188">
    <property type="entry name" value="Sperm_putr-bd"/>
</dbReference>
<evidence type="ECO:0000256" key="1">
    <source>
        <dbReference type="ARBA" id="ARBA00004418"/>
    </source>
</evidence>
<dbReference type="Pfam" id="PF13416">
    <property type="entry name" value="SBP_bac_8"/>
    <property type="match status" value="1"/>
</dbReference>
<dbReference type="PANTHER" id="PTHR30222">
    <property type="entry name" value="SPERMIDINE/PUTRESCINE-BINDING PERIPLASMIC PROTEIN"/>
    <property type="match status" value="1"/>
</dbReference>
<proteinExistence type="inferred from homology"/>
<dbReference type="SUPFAM" id="SSF53850">
    <property type="entry name" value="Periplasmic binding protein-like II"/>
    <property type="match status" value="1"/>
</dbReference>
<evidence type="ECO:0000313" key="6">
    <source>
        <dbReference type="EMBL" id="GMM61803.1"/>
    </source>
</evidence>
<keyword evidence="2 5" id="KW-0813">Transport</keyword>
<dbReference type="InterPro" id="IPR006311">
    <property type="entry name" value="TAT_signal"/>
</dbReference>
<dbReference type="PIRSF" id="PIRSF019574">
    <property type="entry name" value="Periplasmic_polyamine_BP"/>
    <property type="match status" value="1"/>
</dbReference>
<evidence type="ECO:0000313" key="7">
    <source>
        <dbReference type="Proteomes" id="UP001187221"/>
    </source>
</evidence>
<comment type="function">
    <text evidence="5">Required for the activity of the bacterial periplasmic transport system of putrescine.</text>
</comment>
<keyword evidence="4 5" id="KW-0574">Periplasm</keyword>
<gene>
    <name evidence="6" type="ORF">NUTIK01_25800</name>
</gene>
<organism evidence="6 7">
    <name type="scientific">Novosphingobium pituita</name>
    <dbReference type="NCBI Taxonomy" id="3056842"/>
    <lineage>
        <taxon>Bacteria</taxon>
        <taxon>Pseudomonadati</taxon>
        <taxon>Pseudomonadota</taxon>
        <taxon>Alphaproteobacteria</taxon>
        <taxon>Sphingomonadales</taxon>
        <taxon>Sphingomonadaceae</taxon>
        <taxon>Novosphingobium</taxon>
    </lineage>
</organism>
<comment type="similarity">
    <text evidence="5">Belongs to the bacterial solute-binding protein PotD/PotF family.</text>
</comment>
<dbReference type="EMBL" id="BTFW01000001">
    <property type="protein sequence ID" value="GMM61803.1"/>
    <property type="molecule type" value="Genomic_DNA"/>
</dbReference>
<keyword evidence="3" id="KW-0732">Signal</keyword>
<keyword evidence="7" id="KW-1185">Reference proteome</keyword>
<sequence length="367" mass="40184">MTTTPTPAMPTVMPAHPTRRGILAGLGAAAVGISFSGLAGCKKKPAQTLNFYNWDTYVGKNTLSGFEEASDIGVNMSLYSNNDELFAKLRGGNPGYDVIVPGNDFVQRMARAGMLMPLDHAQLPNMKNILPRFQDAPFDPGRKYAVPYTWLVLGIGYRKSKVDGVPDSWKWVLDSPRYKGRIAVLSDAADLCRLTEIYQGADMNRFDKGALAKVQDLLIRQKDNIATFHDDNGQDLLLSGDCDIVIEYNGDIAQVMREDKDLAFVVPKEGSILQSDQLCIPAGAPNPKAAHAFINYLLSAQAGADIARTIRYPTPNGAALALMEPDYRNNPVIFPPEAALARCQYATYLGEDAYRAFQDTITRVRAA</sequence>
<evidence type="ECO:0000256" key="5">
    <source>
        <dbReference type="PIRNR" id="PIRNR019574"/>
    </source>
</evidence>
<comment type="subcellular location">
    <subcellularLocation>
        <location evidence="1 5">Periplasm</location>
    </subcellularLocation>
</comment>
<protein>
    <recommendedName>
        <fullName evidence="5">Putrescine-binding periplasmic protein</fullName>
    </recommendedName>
</protein>
<dbReference type="Proteomes" id="UP001187221">
    <property type="component" value="Unassembled WGS sequence"/>
</dbReference>
<reference evidence="6 7" key="1">
    <citation type="submission" date="2023-06" db="EMBL/GenBank/DDBJ databases">
        <title>Draft genome sequence of Novosphingobium sp. strain IK01.</title>
        <authorList>
            <person name="Hatamoto M."/>
            <person name="Ikarashi T."/>
            <person name="Yamaguchi T."/>
        </authorList>
    </citation>
    <scope>NUCLEOTIDE SEQUENCE [LARGE SCALE GENOMIC DNA]</scope>
    <source>
        <strain evidence="6 7">IK01</strain>
    </source>
</reference>
<dbReference type="PANTHER" id="PTHR30222:SF17">
    <property type="entry name" value="SPERMIDINE_PUTRESCINE-BINDING PERIPLASMIC PROTEIN"/>
    <property type="match status" value="1"/>
</dbReference>
<evidence type="ECO:0000256" key="3">
    <source>
        <dbReference type="ARBA" id="ARBA00022729"/>
    </source>
</evidence>
<dbReference type="PRINTS" id="PR00909">
    <property type="entry name" value="SPERMDNBNDNG"/>
</dbReference>
<dbReference type="Gene3D" id="3.40.190.10">
    <property type="entry name" value="Periplasmic binding protein-like II"/>
    <property type="match status" value="2"/>
</dbReference>
<dbReference type="CDD" id="cd13590">
    <property type="entry name" value="PBP2_PotD_PotF_like"/>
    <property type="match status" value="1"/>
</dbReference>
<evidence type="ECO:0000256" key="2">
    <source>
        <dbReference type="ARBA" id="ARBA00022448"/>
    </source>
</evidence>
<dbReference type="PROSITE" id="PS51318">
    <property type="entry name" value="TAT"/>
    <property type="match status" value="1"/>
</dbReference>
<comment type="caution">
    <text evidence="6">The sequence shown here is derived from an EMBL/GenBank/DDBJ whole genome shotgun (WGS) entry which is preliminary data.</text>
</comment>
<name>A0ABQ6P961_9SPHN</name>
<dbReference type="InterPro" id="IPR006059">
    <property type="entry name" value="SBP"/>
</dbReference>
<evidence type="ECO:0000256" key="4">
    <source>
        <dbReference type="ARBA" id="ARBA00022764"/>
    </source>
</evidence>
<dbReference type="RefSeq" id="WP_317975452.1">
    <property type="nucleotide sequence ID" value="NZ_BTFW01000001.1"/>
</dbReference>